<dbReference type="AlphaFoldDB" id="A0A8H5BR18"/>
<dbReference type="CDD" id="cd11041">
    <property type="entry name" value="CYP503A1-like"/>
    <property type="match status" value="1"/>
</dbReference>
<dbReference type="GO" id="GO:0020037">
    <property type="term" value="F:heme binding"/>
    <property type="evidence" value="ECO:0007669"/>
    <property type="project" value="InterPro"/>
</dbReference>
<evidence type="ECO:0000256" key="2">
    <source>
        <dbReference type="ARBA" id="ARBA00010617"/>
    </source>
</evidence>
<dbReference type="PANTHER" id="PTHR46206">
    <property type="entry name" value="CYTOCHROME P450"/>
    <property type="match status" value="1"/>
</dbReference>
<keyword evidence="3 6" id="KW-0479">Metal-binding</keyword>
<evidence type="ECO:0000256" key="5">
    <source>
        <dbReference type="ARBA" id="ARBA00023004"/>
    </source>
</evidence>
<evidence type="ECO:0000256" key="8">
    <source>
        <dbReference type="SAM" id="Phobius"/>
    </source>
</evidence>
<gene>
    <name evidence="9" type="ORF">D9758_016776</name>
</gene>
<dbReference type="Pfam" id="PF00067">
    <property type="entry name" value="p450"/>
    <property type="match status" value="1"/>
</dbReference>
<dbReference type="GO" id="GO:0005506">
    <property type="term" value="F:iron ion binding"/>
    <property type="evidence" value="ECO:0007669"/>
    <property type="project" value="InterPro"/>
</dbReference>
<dbReference type="PROSITE" id="PS00086">
    <property type="entry name" value="CYTOCHROME_P450"/>
    <property type="match status" value="1"/>
</dbReference>
<feature type="transmembrane region" description="Helical" evidence="8">
    <location>
        <begin position="12"/>
        <end position="32"/>
    </location>
</feature>
<evidence type="ECO:0000256" key="1">
    <source>
        <dbReference type="ARBA" id="ARBA00001971"/>
    </source>
</evidence>
<comment type="cofactor">
    <cofactor evidence="1 6">
        <name>heme</name>
        <dbReference type="ChEBI" id="CHEBI:30413"/>
    </cofactor>
</comment>
<evidence type="ECO:0000256" key="6">
    <source>
        <dbReference type="PIRSR" id="PIRSR602403-1"/>
    </source>
</evidence>
<organism evidence="9 10">
    <name type="scientific">Tetrapyrgos nigripes</name>
    <dbReference type="NCBI Taxonomy" id="182062"/>
    <lineage>
        <taxon>Eukaryota</taxon>
        <taxon>Fungi</taxon>
        <taxon>Dikarya</taxon>
        <taxon>Basidiomycota</taxon>
        <taxon>Agaricomycotina</taxon>
        <taxon>Agaricomycetes</taxon>
        <taxon>Agaricomycetidae</taxon>
        <taxon>Agaricales</taxon>
        <taxon>Marasmiineae</taxon>
        <taxon>Marasmiaceae</taxon>
        <taxon>Tetrapyrgos</taxon>
    </lineage>
</organism>
<evidence type="ECO:0000256" key="7">
    <source>
        <dbReference type="RuleBase" id="RU000461"/>
    </source>
</evidence>
<keyword evidence="8" id="KW-0472">Membrane</keyword>
<comment type="caution">
    <text evidence="9">The sequence shown here is derived from an EMBL/GenBank/DDBJ whole genome shotgun (WGS) entry which is preliminary data.</text>
</comment>
<keyword evidence="10" id="KW-1185">Reference proteome</keyword>
<keyword evidence="8" id="KW-0812">Transmembrane</keyword>
<feature type="binding site" description="axial binding residue" evidence="6">
    <location>
        <position position="458"/>
    </location>
    <ligand>
        <name>heme</name>
        <dbReference type="ChEBI" id="CHEBI:30413"/>
    </ligand>
    <ligandPart>
        <name>Fe</name>
        <dbReference type="ChEBI" id="CHEBI:18248"/>
    </ligandPart>
</feature>
<reference evidence="9 10" key="1">
    <citation type="journal article" date="2020" name="ISME J.">
        <title>Uncovering the hidden diversity of litter-decomposition mechanisms in mushroom-forming fungi.</title>
        <authorList>
            <person name="Floudas D."/>
            <person name="Bentzer J."/>
            <person name="Ahren D."/>
            <person name="Johansson T."/>
            <person name="Persson P."/>
            <person name="Tunlid A."/>
        </authorList>
    </citation>
    <scope>NUCLEOTIDE SEQUENCE [LARGE SCALE GENOMIC DNA]</scope>
    <source>
        <strain evidence="9 10">CBS 291.85</strain>
    </source>
</reference>
<evidence type="ECO:0000256" key="3">
    <source>
        <dbReference type="ARBA" id="ARBA00022723"/>
    </source>
</evidence>
<keyword evidence="5 6" id="KW-0408">Iron</keyword>
<evidence type="ECO:0000313" key="10">
    <source>
        <dbReference type="Proteomes" id="UP000559256"/>
    </source>
</evidence>
<dbReference type="InterPro" id="IPR017972">
    <property type="entry name" value="Cyt_P450_CS"/>
</dbReference>
<dbReference type="Proteomes" id="UP000559256">
    <property type="component" value="Unassembled WGS sequence"/>
</dbReference>
<comment type="similarity">
    <text evidence="2 7">Belongs to the cytochrome P450 family.</text>
</comment>
<sequence>MESSTNDHSYGLSYTTLIATLAVCLAFSKMLGAWMTMYELSKIPTIGPAGFLSSWFAGVKFVKNARALIQEGYDKFHGRPFKIRMPDQWIVVATGTDLLNDIRKAGDDELSFDEATDDLIQARYTVGPELLKSRYHLNVVRGSLTRSIQSTFAEVRDEIQEAFQDEVPLSKEWTSVPAYDTIMRIVCRTTNRLFVGLPLCREPDWIDLNIQFTIDVFKSAAIINLFPEILKPIIGNLLAPIRRSRARAMKHLKPIIEDRLERIQQGEEVMQNDVLTWLLDPSVNPGGEFRSVKDLTMRILNLNMAAIHTTSMAFTNTIFYLCVQPSSVVAELRKEIEDVIDEYGWSKLAMGQMRKLDSFMKETVRMVGFGATNIDRKTLKPFTFSDGTTLPTGTRIVVPQWAWHHDERHFTKPDTFEPFRFSDMRSNNANGSNFESFKHQMATPDEDYIFFGTGRHACPGRFFAVNELKTLCAHVLLNYDICLEEKHKRDPGSVNADPNVGNGLPEPVWFASSMTPNPAARVLFRRRKD</sequence>
<protein>
    <recommendedName>
        <fullName evidence="11">Cytochrome P450</fullName>
    </recommendedName>
</protein>
<dbReference type="GO" id="GO:0016705">
    <property type="term" value="F:oxidoreductase activity, acting on paired donors, with incorporation or reduction of molecular oxygen"/>
    <property type="evidence" value="ECO:0007669"/>
    <property type="project" value="InterPro"/>
</dbReference>
<evidence type="ECO:0000313" key="9">
    <source>
        <dbReference type="EMBL" id="KAF5327947.1"/>
    </source>
</evidence>
<dbReference type="OrthoDB" id="1844152at2759"/>
<keyword evidence="6 7" id="KW-0349">Heme</keyword>
<dbReference type="InterPro" id="IPR001128">
    <property type="entry name" value="Cyt_P450"/>
</dbReference>
<evidence type="ECO:0008006" key="11">
    <source>
        <dbReference type="Google" id="ProtNLM"/>
    </source>
</evidence>
<dbReference type="InterPro" id="IPR002403">
    <property type="entry name" value="Cyt_P450_E_grp-IV"/>
</dbReference>
<dbReference type="Gene3D" id="1.10.630.10">
    <property type="entry name" value="Cytochrome P450"/>
    <property type="match status" value="1"/>
</dbReference>
<dbReference type="InterPro" id="IPR036396">
    <property type="entry name" value="Cyt_P450_sf"/>
</dbReference>
<keyword evidence="8" id="KW-1133">Transmembrane helix</keyword>
<proteinExistence type="inferred from homology"/>
<dbReference type="PRINTS" id="PR00465">
    <property type="entry name" value="EP450IV"/>
</dbReference>
<dbReference type="EMBL" id="JAACJM010000380">
    <property type="protein sequence ID" value="KAF5327947.1"/>
    <property type="molecule type" value="Genomic_DNA"/>
</dbReference>
<keyword evidence="7" id="KW-0503">Monooxygenase</keyword>
<keyword evidence="4 7" id="KW-0560">Oxidoreductase</keyword>
<evidence type="ECO:0000256" key="4">
    <source>
        <dbReference type="ARBA" id="ARBA00023002"/>
    </source>
</evidence>
<dbReference type="SUPFAM" id="SSF48264">
    <property type="entry name" value="Cytochrome P450"/>
    <property type="match status" value="1"/>
</dbReference>
<dbReference type="GO" id="GO:0004497">
    <property type="term" value="F:monooxygenase activity"/>
    <property type="evidence" value="ECO:0007669"/>
    <property type="project" value="UniProtKB-KW"/>
</dbReference>
<name>A0A8H5BR18_9AGAR</name>
<accession>A0A8H5BR18</accession>